<dbReference type="Proteomes" id="UP000502041">
    <property type="component" value="Chromosome"/>
</dbReference>
<keyword evidence="2" id="KW-1185">Reference proteome</keyword>
<dbReference type="GO" id="GO:0061693">
    <property type="term" value="F:alpha-D-ribose 1-methylphosphonate 5-triphosphate synthase activity"/>
    <property type="evidence" value="ECO:0007669"/>
    <property type="project" value="UniProtKB-EC"/>
</dbReference>
<keyword evidence="1" id="KW-0808">Transferase</keyword>
<sequence>MSELKNLSVGFSDPVHDAQHAFKQALDALSMPGRSLALGQQINGLSLGPAMAQLLLALSDDETPVWWQSSPVSEANWLRFHTGAAKAEEAEEASFAVITDAALAPALICFSSGSSESPEQSCTLLIEVPAFDTGPAITLYGPGIETTQTVRIAGLPDDFWSQWSINHASFPQGVDIIFTSGCQALGLPRSTRARRLEEI</sequence>
<dbReference type="InterPro" id="IPR008772">
    <property type="entry name" value="Phosphonate_metab_PhnH"/>
</dbReference>
<dbReference type="NCBIfam" id="TIGR03292">
    <property type="entry name" value="PhnH_redo"/>
    <property type="match status" value="1"/>
</dbReference>
<dbReference type="Gene3D" id="3.40.50.11310">
    <property type="entry name" value="Bacterial phosphonate metabolism protein PhnH"/>
    <property type="match status" value="1"/>
</dbReference>
<dbReference type="EC" id="2.7.8.37" evidence="1"/>
<evidence type="ECO:0000313" key="2">
    <source>
        <dbReference type="Proteomes" id="UP000502041"/>
    </source>
</evidence>
<name>A0A6H2H6W9_9BURK</name>
<accession>A0A6H2H6W9</accession>
<organism evidence="1 2">
    <name type="scientific">Polaromonas vacuolata</name>
    <dbReference type="NCBI Taxonomy" id="37448"/>
    <lineage>
        <taxon>Bacteria</taxon>
        <taxon>Pseudomonadati</taxon>
        <taxon>Pseudomonadota</taxon>
        <taxon>Betaproteobacteria</taxon>
        <taxon>Burkholderiales</taxon>
        <taxon>Comamonadaceae</taxon>
        <taxon>Polaromonas</taxon>
    </lineage>
</organism>
<dbReference type="RefSeq" id="WP_168921449.1">
    <property type="nucleotide sequence ID" value="NZ_CP051461.1"/>
</dbReference>
<dbReference type="InterPro" id="IPR038058">
    <property type="entry name" value="PhnH-like_sp"/>
</dbReference>
<dbReference type="GO" id="GO:0019634">
    <property type="term" value="P:organic phosphonate metabolic process"/>
    <property type="evidence" value="ECO:0007669"/>
    <property type="project" value="InterPro"/>
</dbReference>
<protein>
    <submittedName>
        <fullName evidence="1">Alpha-D-ribose 1-methylphosphonate 5-triphosphate synthase subunit PhnH</fullName>
        <ecNumber evidence="1">2.7.8.37</ecNumber>
    </submittedName>
</protein>
<dbReference type="SUPFAM" id="SSF159709">
    <property type="entry name" value="PhnH-like"/>
    <property type="match status" value="1"/>
</dbReference>
<dbReference type="PIRSF" id="PIRSF020680">
    <property type="entry name" value="PhnH"/>
    <property type="match status" value="1"/>
</dbReference>
<evidence type="ECO:0000313" key="1">
    <source>
        <dbReference type="EMBL" id="QJC55609.1"/>
    </source>
</evidence>
<dbReference type="KEGG" id="pvac:HC248_00890"/>
<dbReference type="EMBL" id="CP051461">
    <property type="protein sequence ID" value="QJC55609.1"/>
    <property type="molecule type" value="Genomic_DNA"/>
</dbReference>
<dbReference type="Pfam" id="PF05845">
    <property type="entry name" value="PhnH"/>
    <property type="match status" value="1"/>
</dbReference>
<proteinExistence type="predicted"/>
<gene>
    <name evidence="1" type="primary">phnH</name>
    <name evidence="1" type="ORF">HC248_00890</name>
</gene>
<dbReference type="AlphaFoldDB" id="A0A6H2H6W9"/>
<reference evidence="1 2" key="1">
    <citation type="submission" date="2020-04" db="EMBL/GenBank/DDBJ databases">
        <title>Complete genome of a Psychrophilic, Marine, Gas Vacuolate Bacterium Polaromonas vacuolata KCTC 22033T.</title>
        <authorList>
            <person name="Hwang K."/>
            <person name="Kim K.M."/>
        </authorList>
    </citation>
    <scope>NUCLEOTIDE SEQUENCE [LARGE SCALE GENOMIC DNA]</scope>
    <source>
        <strain evidence="1 2">KCTC 22033</strain>
    </source>
</reference>